<sequence length="131" mass="15198">MRQLLELRSLGDLRVLPGRVWRDVKDEMIREYGERSGLRFLPKQEAIGVIRRCRDAATGADAFRAIETEQVRRISDDDEREFLQMNLAYPMEGKFRRIVGFGHPDLIRLMKYPGITLFVDATLSVTPKPFT</sequence>
<gene>
    <name evidence="1" type="ORF">PPTG_24587</name>
</gene>
<dbReference type="EMBL" id="KI669681">
    <property type="protein sequence ID" value="ETM98559.1"/>
    <property type="molecule type" value="Genomic_DNA"/>
</dbReference>
<dbReference type="OrthoDB" id="90756at2759"/>
<dbReference type="OMA" id="NGGDEYR"/>
<reference evidence="1 2" key="2">
    <citation type="submission" date="2013-11" db="EMBL/GenBank/DDBJ databases">
        <title>The Genome Sequence of Phytophthora parasitica INRA-310.</title>
        <authorList>
            <consortium name="The Broad Institute Genomics Platform"/>
            <person name="Russ C."/>
            <person name="Tyler B."/>
            <person name="Panabieres F."/>
            <person name="Shan W."/>
            <person name="Tripathy S."/>
            <person name="Grunwald N."/>
            <person name="Machado M."/>
            <person name="Johnson C.S."/>
            <person name="Arredondo F."/>
            <person name="Hong C."/>
            <person name="Coffey M."/>
            <person name="Young S.K."/>
            <person name="Zeng Q."/>
            <person name="Gargeya S."/>
            <person name="Fitzgerald M."/>
            <person name="Abouelleil A."/>
            <person name="Alvarado L."/>
            <person name="Chapman S.B."/>
            <person name="Gainer-Dewar J."/>
            <person name="Goldberg J."/>
            <person name="Griggs A."/>
            <person name="Gujja S."/>
            <person name="Hansen M."/>
            <person name="Howarth C."/>
            <person name="Imamovic A."/>
            <person name="Ireland A."/>
            <person name="Larimer J."/>
            <person name="McCowan C."/>
            <person name="Murphy C."/>
            <person name="Pearson M."/>
            <person name="Poon T.W."/>
            <person name="Priest M."/>
            <person name="Roberts A."/>
            <person name="Saif S."/>
            <person name="Shea T."/>
            <person name="Sykes S."/>
            <person name="Wortman J."/>
            <person name="Nusbaum C."/>
            <person name="Birren B."/>
        </authorList>
    </citation>
    <scope>NUCLEOTIDE SEQUENCE [LARGE SCALE GENOMIC DNA]</scope>
    <source>
        <strain evidence="1 2">INRA-310</strain>
    </source>
</reference>
<evidence type="ECO:0000313" key="1">
    <source>
        <dbReference type="EMBL" id="ETM98559.1"/>
    </source>
</evidence>
<dbReference type="Proteomes" id="UP000018817">
    <property type="component" value="Unassembled WGS sequence"/>
</dbReference>
<protein>
    <submittedName>
        <fullName evidence="1">Uncharacterized protein</fullName>
    </submittedName>
</protein>
<reference evidence="2" key="1">
    <citation type="submission" date="2011-12" db="EMBL/GenBank/DDBJ databases">
        <authorList>
            <consortium name="The Broad Institute Genome Sequencing Platform"/>
            <person name="Russ C."/>
            <person name="Tyler B."/>
            <person name="Panabieres F."/>
            <person name="Shan W."/>
            <person name="Tripathy S."/>
            <person name="Grunwald N."/>
            <person name="Machado M."/>
            <person name="Young S.K."/>
            <person name="Zeng Q."/>
            <person name="Gargeya S."/>
            <person name="Fitzgerald M."/>
            <person name="Haas B."/>
            <person name="Abouelleil A."/>
            <person name="Alvarado L."/>
            <person name="Arachchi H.M."/>
            <person name="Berlin A."/>
            <person name="Chapman S.B."/>
            <person name="Gearin G."/>
            <person name="Goldberg J."/>
            <person name="Griggs A."/>
            <person name="Gujja S."/>
            <person name="Hansen M."/>
            <person name="Heiman D."/>
            <person name="Howarth C."/>
            <person name="Larimer J."/>
            <person name="Lui A."/>
            <person name="MacDonald P.J.P."/>
            <person name="McCowen C."/>
            <person name="Montmayeur A."/>
            <person name="Murphy C."/>
            <person name="Neiman D."/>
            <person name="Pearson M."/>
            <person name="Priest M."/>
            <person name="Roberts A."/>
            <person name="Saif S."/>
            <person name="Shea T."/>
            <person name="Sisk P."/>
            <person name="Stolte C."/>
            <person name="Sykes S."/>
            <person name="Wortman J."/>
            <person name="Nusbaum C."/>
            <person name="Birren B."/>
        </authorList>
    </citation>
    <scope>NUCLEOTIDE SEQUENCE [LARGE SCALE GENOMIC DNA]</scope>
    <source>
        <strain evidence="2">INRA-310</strain>
    </source>
</reference>
<evidence type="ECO:0000313" key="2">
    <source>
        <dbReference type="Proteomes" id="UP000018817"/>
    </source>
</evidence>
<accession>W2PEY2</accession>
<dbReference type="RefSeq" id="XP_008916139.1">
    <property type="nucleotide sequence ID" value="XM_008917891.1"/>
</dbReference>
<proteinExistence type="predicted"/>
<organism evidence="1 2">
    <name type="scientific">Phytophthora nicotianae (strain INRA-310)</name>
    <name type="common">Phytophthora parasitica</name>
    <dbReference type="NCBI Taxonomy" id="761204"/>
    <lineage>
        <taxon>Eukaryota</taxon>
        <taxon>Sar</taxon>
        <taxon>Stramenopiles</taxon>
        <taxon>Oomycota</taxon>
        <taxon>Peronosporomycetes</taxon>
        <taxon>Peronosporales</taxon>
        <taxon>Peronosporaceae</taxon>
        <taxon>Phytophthora</taxon>
    </lineage>
</organism>
<dbReference type="GeneID" id="20193186"/>
<name>W2PEY2_PHYN3</name>
<dbReference type="VEuPathDB" id="FungiDB:PPTG_24587"/>
<dbReference type="AlphaFoldDB" id="W2PEY2"/>